<dbReference type="SUPFAM" id="SSF51735">
    <property type="entry name" value="NAD(P)-binding Rossmann-fold domains"/>
    <property type="match status" value="1"/>
</dbReference>
<keyword evidence="3" id="KW-0560">Oxidoreductase</keyword>
<dbReference type="AlphaFoldDB" id="A0A4P9XI03"/>
<dbReference type="PANTHER" id="PTHR43618:SF17">
    <property type="entry name" value="RHAMNOLIPIDS BIOSYNTHESIS 3-OXOACYL-[ACYL-CARRIER-PROTEIN] REDUCTASE"/>
    <property type="match status" value="1"/>
</dbReference>
<dbReference type="Proteomes" id="UP000271241">
    <property type="component" value="Unassembled WGS sequence"/>
</dbReference>
<dbReference type="InterPro" id="IPR036291">
    <property type="entry name" value="NAD(P)-bd_dom_sf"/>
</dbReference>
<dbReference type="PROSITE" id="PS00061">
    <property type="entry name" value="ADH_SHORT"/>
    <property type="match status" value="1"/>
</dbReference>
<keyword evidence="5" id="KW-1185">Reference proteome</keyword>
<gene>
    <name evidence="4" type="ORF">THASP1DRAFT_19911</name>
</gene>
<proteinExistence type="inferred from homology"/>
<dbReference type="OrthoDB" id="294295at2759"/>
<dbReference type="InterPro" id="IPR052178">
    <property type="entry name" value="Sec_Metab_Biosynth_SDR"/>
</dbReference>
<dbReference type="PRINTS" id="PR00081">
    <property type="entry name" value="GDHRDH"/>
</dbReference>
<dbReference type="InterPro" id="IPR020904">
    <property type="entry name" value="Sc_DH/Rdtase_CS"/>
</dbReference>
<organism evidence="4 5">
    <name type="scientific">Thamnocephalis sphaerospora</name>
    <dbReference type="NCBI Taxonomy" id="78915"/>
    <lineage>
        <taxon>Eukaryota</taxon>
        <taxon>Fungi</taxon>
        <taxon>Fungi incertae sedis</taxon>
        <taxon>Zoopagomycota</taxon>
        <taxon>Zoopagomycotina</taxon>
        <taxon>Zoopagomycetes</taxon>
        <taxon>Zoopagales</taxon>
        <taxon>Sigmoideomycetaceae</taxon>
        <taxon>Thamnocephalis</taxon>
    </lineage>
</organism>
<dbReference type="GO" id="GO:0016491">
    <property type="term" value="F:oxidoreductase activity"/>
    <property type="evidence" value="ECO:0007669"/>
    <property type="project" value="UniProtKB-KW"/>
</dbReference>
<evidence type="ECO:0000313" key="5">
    <source>
        <dbReference type="Proteomes" id="UP000271241"/>
    </source>
</evidence>
<name>A0A4P9XI03_9FUNG</name>
<dbReference type="PRINTS" id="PR00080">
    <property type="entry name" value="SDRFAMILY"/>
</dbReference>
<dbReference type="Gene3D" id="3.40.50.720">
    <property type="entry name" value="NAD(P)-binding Rossmann-like Domain"/>
    <property type="match status" value="1"/>
</dbReference>
<dbReference type="FunFam" id="3.40.50.720:FF:000084">
    <property type="entry name" value="Short-chain dehydrogenase reductase"/>
    <property type="match status" value="1"/>
</dbReference>
<keyword evidence="2" id="KW-0521">NADP</keyword>
<comment type="similarity">
    <text evidence="1">Belongs to the short-chain dehydrogenases/reductases (SDR) family.</text>
</comment>
<dbReference type="EMBL" id="KZ993163">
    <property type="protein sequence ID" value="RKP05345.1"/>
    <property type="molecule type" value="Genomic_DNA"/>
</dbReference>
<reference evidence="5" key="1">
    <citation type="journal article" date="2018" name="Nat. Microbiol.">
        <title>Leveraging single-cell genomics to expand the fungal tree of life.</title>
        <authorList>
            <person name="Ahrendt S.R."/>
            <person name="Quandt C.A."/>
            <person name="Ciobanu D."/>
            <person name="Clum A."/>
            <person name="Salamov A."/>
            <person name="Andreopoulos B."/>
            <person name="Cheng J.F."/>
            <person name="Woyke T."/>
            <person name="Pelin A."/>
            <person name="Henrissat B."/>
            <person name="Reynolds N.K."/>
            <person name="Benny G.L."/>
            <person name="Smith M.E."/>
            <person name="James T.Y."/>
            <person name="Grigoriev I.V."/>
        </authorList>
    </citation>
    <scope>NUCLEOTIDE SEQUENCE [LARGE SCALE GENOMIC DNA]</scope>
    <source>
        <strain evidence="5">RSA 1356</strain>
    </source>
</reference>
<accession>A0A4P9XI03</accession>
<evidence type="ECO:0000313" key="4">
    <source>
        <dbReference type="EMBL" id="RKP05345.1"/>
    </source>
</evidence>
<evidence type="ECO:0000256" key="2">
    <source>
        <dbReference type="ARBA" id="ARBA00022857"/>
    </source>
</evidence>
<evidence type="ECO:0000256" key="1">
    <source>
        <dbReference type="ARBA" id="ARBA00006484"/>
    </source>
</evidence>
<evidence type="ECO:0000256" key="3">
    <source>
        <dbReference type="ARBA" id="ARBA00023002"/>
    </source>
</evidence>
<sequence>MDVSTLFNVKDKVVLVTGGSRGIGLMIAQGFVANGARVYISSRKAAVCDGVAAELNKQGPGRCFSIPADLQKLDDVKHLVAELSKREKELHVLVNNAGANWAAPIGQYPDEAFQALMSLNVNRVFTLTQGLLPLLEAAASDASPASVINIGSIDGLRTPPHETYAYAASKAALHQLTRVMAGQFGHKRITVNAVAPGPFASKMMEETLKNSMDVILATCPLERIGQPTDMAGVCLFLASKAGSFVNGAILPVDGGIIVKARI</sequence>
<dbReference type="Pfam" id="PF13561">
    <property type="entry name" value="adh_short_C2"/>
    <property type="match status" value="1"/>
</dbReference>
<dbReference type="STRING" id="78915.A0A4P9XI03"/>
<dbReference type="PANTHER" id="PTHR43618">
    <property type="entry name" value="7-ALPHA-HYDROXYSTEROID DEHYDROGENASE"/>
    <property type="match status" value="1"/>
</dbReference>
<dbReference type="InterPro" id="IPR002347">
    <property type="entry name" value="SDR_fam"/>
</dbReference>
<protein>
    <submittedName>
        <fullName evidence="4">Short-chain dehydrogenase/reductase-like protein sdr</fullName>
    </submittedName>
</protein>